<organism evidence="2 3">
    <name type="scientific">Rhodohalobacter barkolensis</name>
    <dbReference type="NCBI Taxonomy" id="2053187"/>
    <lineage>
        <taxon>Bacteria</taxon>
        <taxon>Pseudomonadati</taxon>
        <taxon>Balneolota</taxon>
        <taxon>Balneolia</taxon>
        <taxon>Balneolales</taxon>
        <taxon>Balneolaceae</taxon>
        <taxon>Rhodohalobacter</taxon>
    </lineage>
</organism>
<keyword evidence="1" id="KW-0175">Coiled coil</keyword>
<sequence length="153" mass="17491">MKHSISLLATLTLIAGFILSGCDSPSNKMQDAETSVIEADRDLEIAKSEVEAELKMYRAENDERIMEYNRTIGEIKKKIENESDTDIKVKQVEKLAEYEATHRELEREMDNYKATGRENWDDFKDSFSSRMDDLENSLDDFFTTSGITSTTGN</sequence>
<dbReference type="EMBL" id="PISP01000001">
    <property type="protein sequence ID" value="PKD44328.1"/>
    <property type="molecule type" value="Genomic_DNA"/>
</dbReference>
<accession>A0A2N0VJK5</accession>
<gene>
    <name evidence="2" type="ORF">CWD77_02340</name>
</gene>
<proteinExistence type="predicted"/>
<evidence type="ECO:0000313" key="3">
    <source>
        <dbReference type="Proteomes" id="UP000233398"/>
    </source>
</evidence>
<reference evidence="2 3" key="1">
    <citation type="submission" date="2017-11" db="EMBL/GenBank/DDBJ databases">
        <title>Rhodohalobacter 15182 sp. nov., isolated from a salt lake.</title>
        <authorList>
            <person name="Han S."/>
        </authorList>
    </citation>
    <scope>NUCLEOTIDE SEQUENCE [LARGE SCALE GENOMIC DNA]</scope>
    <source>
        <strain evidence="2 3">15182</strain>
    </source>
</reference>
<evidence type="ECO:0000256" key="1">
    <source>
        <dbReference type="SAM" id="Coils"/>
    </source>
</evidence>
<keyword evidence="3" id="KW-1185">Reference proteome</keyword>
<dbReference type="Proteomes" id="UP000233398">
    <property type="component" value="Unassembled WGS sequence"/>
</dbReference>
<comment type="caution">
    <text evidence="2">The sequence shown here is derived from an EMBL/GenBank/DDBJ whole genome shotgun (WGS) entry which is preliminary data.</text>
</comment>
<dbReference type="OrthoDB" id="1122839at2"/>
<protein>
    <submittedName>
        <fullName evidence="2">Uncharacterized protein</fullName>
    </submittedName>
</protein>
<dbReference type="RefSeq" id="WP_101071619.1">
    <property type="nucleotide sequence ID" value="NZ_PISP01000001.1"/>
</dbReference>
<feature type="coiled-coil region" evidence="1">
    <location>
        <begin position="88"/>
        <end position="115"/>
    </location>
</feature>
<dbReference type="PROSITE" id="PS51257">
    <property type="entry name" value="PROKAR_LIPOPROTEIN"/>
    <property type="match status" value="1"/>
</dbReference>
<dbReference type="AlphaFoldDB" id="A0A2N0VJK5"/>
<evidence type="ECO:0000313" key="2">
    <source>
        <dbReference type="EMBL" id="PKD44328.1"/>
    </source>
</evidence>
<name>A0A2N0VJK5_9BACT</name>